<dbReference type="Proteomes" id="UP001163046">
    <property type="component" value="Unassembled WGS sequence"/>
</dbReference>
<sequence>MDKCSVGDSFVHELTMVIEDIPKSYLIQECHDKINDTCTIHPILGLGARISLRESLINKLKTLMTDPLGESVEQALETETETETEEQKLEGGKMLLKLKREKRLRKTEMTKTRHHMEKLCITPKDVIAIEKDIELLWSLLESTLEILDELCVVYLERGEVTNQKAAMEEAVARIGNSIRNRESPRGREITCSNFCRDDECFTREPRRTFITVNRFGRTA</sequence>
<gene>
    <name evidence="1" type="ORF">OS493_024275</name>
</gene>
<dbReference type="EMBL" id="MU826844">
    <property type="protein sequence ID" value="KAJ7371599.1"/>
    <property type="molecule type" value="Genomic_DNA"/>
</dbReference>
<dbReference type="OrthoDB" id="5988461at2759"/>
<organism evidence="1 2">
    <name type="scientific">Desmophyllum pertusum</name>
    <dbReference type="NCBI Taxonomy" id="174260"/>
    <lineage>
        <taxon>Eukaryota</taxon>
        <taxon>Metazoa</taxon>
        <taxon>Cnidaria</taxon>
        <taxon>Anthozoa</taxon>
        <taxon>Hexacorallia</taxon>
        <taxon>Scleractinia</taxon>
        <taxon>Caryophylliina</taxon>
        <taxon>Caryophylliidae</taxon>
        <taxon>Desmophyllum</taxon>
    </lineage>
</organism>
<dbReference type="AlphaFoldDB" id="A0A9W9YZI4"/>
<evidence type="ECO:0000313" key="2">
    <source>
        <dbReference type="Proteomes" id="UP001163046"/>
    </source>
</evidence>
<proteinExistence type="predicted"/>
<accession>A0A9W9YZI4</accession>
<keyword evidence="2" id="KW-1185">Reference proteome</keyword>
<evidence type="ECO:0000313" key="1">
    <source>
        <dbReference type="EMBL" id="KAJ7371599.1"/>
    </source>
</evidence>
<name>A0A9W9YZI4_9CNID</name>
<protein>
    <submittedName>
        <fullName evidence="1">Uncharacterized protein</fullName>
    </submittedName>
</protein>
<comment type="caution">
    <text evidence="1">The sequence shown here is derived from an EMBL/GenBank/DDBJ whole genome shotgun (WGS) entry which is preliminary data.</text>
</comment>
<reference evidence="1" key="1">
    <citation type="submission" date="2023-01" db="EMBL/GenBank/DDBJ databases">
        <title>Genome assembly of the deep-sea coral Lophelia pertusa.</title>
        <authorList>
            <person name="Herrera S."/>
            <person name="Cordes E."/>
        </authorList>
    </citation>
    <scope>NUCLEOTIDE SEQUENCE</scope>
    <source>
        <strain evidence="1">USNM1676648</strain>
        <tissue evidence="1">Polyp</tissue>
    </source>
</reference>